<name>A0A518G4R4_9BACT</name>
<evidence type="ECO:0000313" key="1">
    <source>
        <dbReference type="EMBL" id="QDV23584.1"/>
    </source>
</evidence>
<reference evidence="1 2" key="1">
    <citation type="submission" date="2019-02" db="EMBL/GenBank/DDBJ databases">
        <title>Deep-cultivation of Planctomycetes and their phenomic and genomic characterization uncovers novel biology.</title>
        <authorList>
            <person name="Wiegand S."/>
            <person name="Jogler M."/>
            <person name="Boedeker C."/>
            <person name="Pinto D."/>
            <person name="Vollmers J."/>
            <person name="Rivas-Marin E."/>
            <person name="Kohn T."/>
            <person name="Peeters S.H."/>
            <person name="Heuer A."/>
            <person name="Rast P."/>
            <person name="Oberbeckmann S."/>
            <person name="Bunk B."/>
            <person name="Jeske O."/>
            <person name="Meyerdierks A."/>
            <person name="Storesund J.E."/>
            <person name="Kallscheuer N."/>
            <person name="Luecker S."/>
            <person name="Lage O.M."/>
            <person name="Pohl T."/>
            <person name="Merkel B.J."/>
            <person name="Hornburger P."/>
            <person name="Mueller R.-W."/>
            <person name="Bruemmer F."/>
            <person name="Labrenz M."/>
            <person name="Spormann A.M."/>
            <person name="Op den Camp H."/>
            <person name="Overmann J."/>
            <person name="Amann R."/>
            <person name="Jetten M.S.M."/>
            <person name="Mascher T."/>
            <person name="Medema M.H."/>
            <person name="Devos D.P."/>
            <person name="Kaster A.-K."/>
            <person name="Ovreas L."/>
            <person name="Rohde M."/>
            <person name="Galperin M.Y."/>
            <person name="Jogler C."/>
        </authorList>
    </citation>
    <scope>NUCLEOTIDE SEQUENCE [LARGE SCALE GENOMIC DNA]</scope>
    <source>
        <strain evidence="1 2">Q31a</strain>
    </source>
</reference>
<evidence type="ECO:0000313" key="2">
    <source>
        <dbReference type="Proteomes" id="UP000318017"/>
    </source>
</evidence>
<organism evidence="1 2">
    <name type="scientific">Aureliella helgolandensis</name>
    <dbReference type="NCBI Taxonomy" id="2527968"/>
    <lineage>
        <taxon>Bacteria</taxon>
        <taxon>Pseudomonadati</taxon>
        <taxon>Planctomycetota</taxon>
        <taxon>Planctomycetia</taxon>
        <taxon>Pirellulales</taxon>
        <taxon>Pirellulaceae</taxon>
        <taxon>Aureliella</taxon>
    </lineage>
</organism>
<dbReference type="KEGG" id="ahel:Q31a_18860"/>
<dbReference type="EMBL" id="CP036298">
    <property type="protein sequence ID" value="QDV23584.1"/>
    <property type="molecule type" value="Genomic_DNA"/>
</dbReference>
<proteinExistence type="predicted"/>
<evidence type="ECO:0008006" key="3">
    <source>
        <dbReference type="Google" id="ProtNLM"/>
    </source>
</evidence>
<dbReference type="OrthoDB" id="274082at2"/>
<keyword evidence="2" id="KW-1185">Reference proteome</keyword>
<protein>
    <recommendedName>
        <fullName evidence="3">Phage-like element PBSX protein XkdM</fullName>
    </recommendedName>
</protein>
<dbReference type="RefSeq" id="WP_145076613.1">
    <property type="nucleotide sequence ID" value="NZ_CP036298.1"/>
</dbReference>
<dbReference type="Proteomes" id="UP000318017">
    <property type="component" value="Chromosome"/>
</dbReference>
<accession>A0A518G4R4</accession>
<sequence>MTTGRTCKAYVNIGGTLATPTWVEMKRISNVARPKGRGTSDRMYRGAKNKKKVTGYREFGFSFTYVPARAGSAAAAADTVITTLEDSLDNETILDVCFMDAAVTGDAVGVRGYVQVSKFDRKEDDEDSVTYDVELVEVEEYDGAGDLVEIDAYETTEP</sequence>
<dbReference type="AlphaFoldDB" id="A0A518G4R4"/>
<gene>
    <name evidence="1" type="ORF">Q31a_18860</name>
</gene>